<organism evidence="4 5">
    <name type="scientific">Paracandidimonas soli</name>
    <dbReference type="NCBI Taxonomy" id="1917182"/>
    <lineage>
        <taxon>Bacteria</taxon>
        <taxon>Pseudomonadati</taxon>
        <taxon>Pseudomonadota</taxon>
        <taxon>Betaproteobacteria</taxon>
        <taxon>Burkholderiales</taxon>
        <taxon>Alcaligenaceae</taxon>
        <taxon>Paracandidimonas</taxon>
    </lineage>
</organism>
<dbReference type="Proteomes" id="UP000294692">
    <property type="component" value="Unassembled WGS sequence"/>
</dbReference>
<dbReference type="InterPro" id="IPR052894">
    <property type="entry name" value="AsmA-related"/>
</dbReference>
<evidence type="ECO:0000313" key="4">
    <source>
        <dbReference type="EMBL" id="TCV03214.1"/>
    </source>
</evidence>
<accession>A0A4R3VHG8</accession>
<dbReference type="Pfam" id="PF05170">
    <property type="entry name" value="AsmA"/>
    <property type="match status" value="1"/>
</dbReference>
<keyword evidence="2" id="KW-0812">Transmembrane</keyword>
<evidence type="ECO:0000256" key="2">
    <source>
        <dbReference type="SAM" id="Phobius"/>
    </source>
</evidence>
<dbReference type="OrthoDB" id="9766390at2"/>
<feature type="transmembrane region" description="Helical" evidence="2">
    <location>
        <begin position="7"/>
        <end position="30"/>
    </location>
</feature>
<evidence type="ECO:0000313" key="5">
    <source>
        <dbReference type="Proteomes" id="UP000294692"/>
    </source>
</evidence>
<dbReference type="GO" id="GO:0005886">
    <property type="term" value="C:plasma membrane"/>
    <property type="evidence" value="ECO:0007669"/>
    <property type="project" value="TreeGrafter"/>
</dbReference>
<reference evidence="4 5" key="1">
    <citation type="submission" date="2019-03" db="EMBL/GenBank/DDBJ databases">
        <title>Genomic Encyclopedia of Type Strains, Phase IV (KMG-IV): sequencing the most valuable type-strain genomes for metagenomic binning, comparative biology and taxonomic classification.</title>
        <authorList>
            <person name="Goeker M."/>
        </authorList>
    </citation>
    <scope>NUCLEOTIDE SEQUENCE [LARGE SCALE GENOMIC DNA]</scope>
    <source>
        <strain evidence="4 5">DSM 100048</strain>
    </source>
</reference>
<feature type="compositionally biased region" description="Basic and acidic residues" evidence="1">
    <location>
        <begin position="524"/>
        <end position="541"/>
    </location>
</feature>
<keyword evidence="2" id="KW-0472">Membrane</keyword>
<dbReference type="GO" id="GO:0090313">
    <property type="term" value="P:regulation of protein targeting to membrane"/>
    <property type="evidence" value="ECO:0007669"/>
    <property type="project" value="TreeGrafter"/>
</dbReference>
<comment type="caution">
    <text evidence="4">The sequence shown here is derived from an EMBL/GenBank/DDBJ whole genome shotgun (WGS) entry which is preliminary data.</text>
</comment>
<proteinExistence type="predicted"/>
<feature type="domain" description="AsmA" evidence="3">
    <location>
        <begin position="12"/>
        <end position="741"/>
    </location>
</feature>
<keyword evidence="2" id="KW-1133">Transmembrane helix</keyword>
<feature type="region of interest" description="Disordered" evidence="1">
    <location>
        <begin position="516"/>
        <end position="558"/>
    </location>
</feature>
<sequence>MTVWFKRVLVGLVAIAIAALVGIAIFLLTFDPNAYKDKVRDLVFERYQRTLSINGDIELSLFPRIGLTVRDASLSQRNSDTVFASFDSARVAVAIWPLLSNSLVVDHVSIAGFKAWVERADDGSLNLQDLLSGGASDTLALAAAGVADAVKAAPIGDGGQEKRQFSLPGLQAGNVSEMHVDIAGLDLRNGAIHMLDQKSGVALNLLDLDIKTGRITSDQAFDVVLKGRLSGDEPQADASIDAQAMLQFNPERKTYSAQRLSVQMAGRLPGFDAKQVSLRGNLGYSAYAQTLNVSSLELLASGNIDGEHPVQNFNASLVVPQLDFNRSQMDLQLEKLALRVRGVRQKDNFELALDAPKLMMAPQSAAGDAVTGMLKLEGEQTLGLNMSFGGIGGSALQPSAREFRVEGQLQQGRRLTRLNLSSPVQWNILQRSGGLSAIKGDLRIDDEILEGGSFEFPMIGSLALDLEKDQLRADINAVLDGSKVDFRLRATELDVPRSTFTLSADELNLDPFLGSDEAAAGEAPEDKEKSAKEKDEGKEAPADGSAKEQPPAAAPVPLRFPLLDTMDVKGELDIGELRWRDLLLSDVKAAIKAGGGRFNVSQASANLYDGTFKGEFSLTTDAAVQAKGALAQVNIEALSQAATGSSPLAGKGSLTFDLKGSVADPQDWMRTLGGNAQLKMRDGALKGINLLQALRGINEAIRTSFRVPIELPASGGQEGSRTAFTSLDSNLALEKGVATVKSLNVAAPYLRIREGKPARIALADRSLDVAFNVTVVNTGTGQDGQSLRALQGVTIPVRLHGAMTSPDYEIRWKEIGSKAVQQAVKGGLLDIVREALPVPAAPEKNAAQPQRPGEPEKEKDGTKETVRAIGQAIKGLLH</sequence>
<dbReference type="PANTHER" id="PTHR30441:SF4">
    <property type="entry name" value="PROTEIN ASMA"/>
    <property type="match status" value="1"/>
</dbReference>
<dbReference type="PANTHER" id="PTHR30441">
    <property type="entry name" value="DUF748 DOMAIN-CONTAINING PROTEIN"/>
    <property type="match status" value="1"/>
</dbReference>
<evidence type="ECO:0000256" key="1">
    <source>
        <dbReference type="SAM" id="MobiDB-lite"/>
    </source>
</evidence>
<dbReference type="InterPro" id="IPR007844">
    <property type="entry name" value="AsmA"/>
</dbReference>
<gene>
    <name evidence="4" type="ORF">EV686_101678</name>
</gene>
<dbReference type="RefSeq" id="WP_132473453.1">
    <property type="nucleotide sequence ID" value="NZ_JBHRVM010000001.1"/>
</dbReference>
<protein>
    <submittedName>
        <fullName evidence="4">AsmA protein</fullName>
    </submittedName>
</protein>
<feature type="compositionally biased region" description="Basic and acidic residues" evidence="1">
    <location>
        <begin position="853"/>
        <end position="866"/>
    </location>
</feature>
<feature type="region of interest" description="Disordered" evidence="1">
    <location>
        <begin position="840"/>
        <end position="869"/>
    </location>
</feature>
<name>A0A4R3VHG8_9BURK</name>
<dbReference type="EMBL" id="SMBX01000001">
    <property type="protein sequence ID" value="TCV03214.1"/>
    <property type="molecule type" value="Genomic_DNA"/>
</dbReference>
<keyword evidence="5" id="KW-1185">Reference proteome</keyword>
<dbReference type="AlphaFoldDB" id="A0A4R3VHG8"/>
<evidence type="ECO:0000259" key="3">
    <source>
        <dbReference type="Pfam" id="PF05170"/>
    </source>
</evidence>